<dbReference type="InterPro" id="IPR052894">
    <property type="entry name" value="AsmA-related"/>
</dbReference>
<dbReference type="GO" id="GO:0090313">
    <property type="term" value="P:regulation of protein targeting to membrane"/>
    <property type="evidence" value="ECO:0007669"/>
    <property type="project" value="TreeGrafter"/>
</dbReference>
<evidence type="ECO:0000256" key="1">
    <source>
        <dbReference type="SAM" id="Phobius"/>
    </source>
</evidence>
<accession>A0A401UBW8</accession>
<dbReference type="PANTHER" id="PTHR30441:SF8">
    <property type="entry name" value="DUF748 DOMAIN-CONTAINING PROTEIN"/>
    <property type="match status" value="1"/>
</dbReference>
<dbReference type="GO" id="GO:0005886">
    <property type="term" value="C:plasma membrane"/>
    <property type="evidence" value="ECO:0007669"/>
    <property type="project" value="TreeGrafter"/>
</dbReference>
<evidence type="ECO:0000313" key="3">
    <source>
        <dbReference type="Proteomes" id="UP000288227"/>
    </source>
</evidence>
<comment type="caution">
    <text evidence="2">The sequence shown here is derived from an EMBL/GenBank/DDBJ whole genome shotgun (WGS) entry which is preliminary data.</text>
</comment>
<gene>
    <name evidence="2" type="ORF">SanaruYs_26070</name>
</gene>
<protein>
    <submittedName>
        <fullName evidence="2">Uncharacterized protein</fullName>
    </submittedName>
</protein>
<keyword evidence="1" id="KW-1133">Transmembrane helix</keyword>
<name>A0A401UBW8_9BACT</name>
<dbReference type="PANTHER" id="PTHR30441">
    <property type="entry name" value="DUF748 DOMAIN-CONTAINING PROTEIN"/>
    <property type="match status" value="1"/>
</dbReference>
<keyword evidence="1" id="KW-0812">Transmembrane</keyword>
<dbReference type="OrthoDB" id="1489065at2"/>
<evidence type="ECO:0000313" key="2">
    <source>
        <dbReference type="EMBL" id="GCC52370.1"/>
    </source>
</evidence>
<keyword evidence="1" id="KW-0472">Membrane</keyword>
<dbReference type="EMBL" id="BHXQ01000004">
    <property type="protein sequence ID" value="GCC52370.1"/>
    <property type="molecule type" value="Genomic_DNA"/>
</dbReference>
<dbReference type="Proteomes" id="UP000288227">
    <property type="component" value="Unassembled WGS sequence"/>
</dbReference>
<feature type="transmembrane region" description="Helical" evidence="1">
    <location>
        <begin position="7"/>
        <end position="32"/>
    </location>
</feature>
<reference evidence="2 3" key="1">
    <citation type="submission" date="2018-11" db="EMBL/GenBank/DDBJ databases">
        <title>Chryseotalea sanarue gen. nov., sp., nov., a member of the family Cytophagaceae, isolated from a brackish lake in Hamamatsu Japan.</title>
        <authorList>
            <person name="Maejima Y."/>
            <person name="Iino T."/>
            <person name="Muraguchi Y."/>
            <person name="Fukuda K."/>
            <person name="Ohkuma M."/>
            <person name="Moriuchi R."/>
            <person name="Dohra H."/>
            <person name="Kimbara K."/>
            <person name="Shintani M."/>
        </authorList>
    </citation>
    <scope>NUCLEOTIDE SEQUENCE [LARGE SCALE GENOMIC DNA]</scope>
    <source>
        <strain evidence="2 3">Ys</strain>
    </source>
</reference>
<keyword evidence="3" id="KW-1185">Reference proteome</keyword>
<sequence length="1055" mass="120844">MKSRKKFWIKLIIGLITLPLLVFGIVVAILFWKQDAIVQELVTTANEDFVGELSIEDSHISPFANFPYISIDLDNVSVYESKDKKELPILKLRDVYVGFDLWAMLGGSVDIKSIKLRDGFIELVQHTDGSFNIGNALSAKKEIEDPAEEFHMHLKKIELVNVDLLKVNEANNLILETFIDDATSTFKTTQDHIFISLDSRFVLNVIMEGDTTFVKHKHFDIQTKFDFLSLEQKLVIQPSEVKLENALFKMDGSIDFDDDMNLDINFHGNKPNFDLFMAFAPEELAPALQRYDNAGKIFFEASIKGKSINGHNPLVVADFGCEDAFFDNKISKKRLDDLFFKGHFTTGANRNASTMEFSLVDFRAKPEAGVFSGNLMVKNFESPEIDMQLKSDFDLDFLSKFLNITDLQDLKGRVALTMNFHDIIDLSNPEKSIEKLNESYFTELEVENLSFTTSKYHLPIHDIDIKAKMDGHEAEIENFSLKVGNSDVSIQAKISDLPAILHHTNNPVSAILNIKSNLLNIKQLTAYDTANSKPVDEAIKDLSLKLKFNSTAKAFTESPNLPIGEFFIEDLYAQLTHYPHKLHDFHADVFIDNQDFRIVDFNGMIDKSDFHFTGKLKNYDLWFNENPLGDTKVEFNLTSALLQLEDLFTYGGENYVPEDYRHEEFKNLKVHGFADLHFNKGLKSSDVFIDNLEAQMKVHPLRFEKFKGRFHYENEHLLVENFSGKLGKSQFNVNLHYYLGNDEAIKKRDNHFSITAPRLDFDELFNYTPPPANAQTKPEDHEAVFNIYDLPFTDMTFDADIKHLNYHRYLLDDFFLKARTNKNHYIYVDTMSLMAAGGKINLHGYFNGSDKNKIYFSPVMKLHKVDLDKLLFKFENFGQDHLVSENLHGKLSGTLSGKIHMHADMVPILDDSEIHIDVDVTQGRLEHYAALDAVSDYFKDKNLSRVLFDTLHNKLDMTNGILSIPNMTINSTLGFIEISGKQDMNMNMEYYLRIPWKLVTQVGSKKLFGSGEKSEGDDEIQYKDDSKKVRFINLKITGTPDNYKISLGKDKNQYN</sequence>
<dbReference type="AlphaFoldDB" id="A0A401UBW8"/>
<dbReference type="RefSeq" id="WP_127123005.1">
    <property type="nucleotide sequence ID" value="NZ_BHXQ01000004.1"/>
</dbReference>
<proteinExistence type="predicted"/>
<organism evidence="2 3">
    <name type="scientific">Chryseotalea sanaruensis</name>
    <dbReference type="NCBI Taxonomy" id="2482724"/>
    <lineage>
        <taxon>Bacteria</taxon>
        <taxon>Pseudomonadati</taxon>
        <taxon>Bacteroidota</taxon>
        <taxon>Cytophagia</taxon>
        <taxon>Cytophagales</taxon>
        <taxon>Chryseotaleaceae</taxon>
        <taxon>Chryseotalea</taxon>
    </lineage>
</organism>